<dbReference type="InterPro" id="IPR001138">
    <property type="entry name" value="Zn2Cys6_DnaBD"/>
</dbReference>
<dbReference type="Pfam" id="PF11951">
    <property type="entry name" value="Fungal_trans_2"/>
    <property type="match status" value="1"/>
</dbReference>
<dbReference type="Pfam" id="PF00172">
    <property type="entry name" value="Zn_clus"/>
    <property type="match status" value="1"/>
</dbReference>
<dbReference type="PROSITE" id="PS50048">
    <property type="entry name" value="ZN2_CY6_FUNGAL_2"/>
    <property type="match status" value="1"/>
</dbReference>
<dbReference type="InterPro" id="IPR036864">
    <property type="entry name" value="Zn2-C6_fun-type_DNA-bd_sf"/>
</dbReference>
<feature type="domain" description="Zn(2)-C6 fungal-type" evidence="2">
    <location>
        <begin position="15"/>
        <end position="45"/>
    </location>
</feature>
<dbReference type="SMART" id="SM00066">
    <property type="entry name" value="GAL4"/>
    <property type="match status" value="1"/>
</dbReference>
<proteinExistence type="predicted"/>
<sequence length="370" mass="42900">MTSVRRKWHLKSRNGCDTCKMRKIKCDELHPECWNCIKKGLRCNFKSLRPIAVKEPPDIELEHLEHLELLHHFTVSTASTLANESEIRDLWRVWVPQIALSVRYVLEGVLALAALHKARYNPERRESLEARAMGYHNASLARALPLVTHPNRHNGAHLFLFGVLTLLFSLAKPRTADDNFLVGSGVVPEWLYLLRGIDTVIEAESAIEASPISLIFRATNPSFEYWRSHEPVDHDALTALKANIRARAQATNQKTLLDAVEALQRSFTFRSRDTLQFEHKMRGFYTWLYDISDEYLKLLRQGDCEALCVLAFYSVLLKDLERHWWLEGWAVHLLQRIYLLLDDEHQLWIRWPVEEVGWVPPCVSSVSYQT</sequence>
<dbReference type="EMBL" id="CDPU01000022">
    <property type="protein sequence ID" value="CEO51161.1"/>
    <property type="molecule type" value="Genomic_DNA"/>
</dbReference>
<dbReference type="PANTHER" id="PTHR47657">
    <property type="entry name" value="STEROL REGULATORY ELEMENT-BINDING PROTEIN ECM22"/>
    <property type="match status" value="1"/>
</dbReference>
<evidence type="ECO:0000313" key="3">
    <source>
        <dbReference type="EMBL" id="CEO51161.1"/>
    </source>
</evidence>
<reference evidence="3" key="1">
    <citation type="submission" date="2015-01" db="EMBL/GenBank/DDBJ databases">
        <authorList>
            <person name="Durling Mikael"/>
        </authorList>
    </citation>
    <scope>NUCLEOTIDE SEQUENCE</scope>
</reference>
<accession>A0A0B7K8W3</accession>
<dbReference type="InterPro" id="IPR021858">
    <property type="entry name" value="Fun_TF"/>
</dbReference>
<dbReference type="AlphaFoldDB" id="A0A0B7K8W3"/>
<dbReference type="SUPFAM" id="SSF57701">
    <property type="entry name" value="Zn2/Cys6 DNA-binding domain"/>
    <property type="match status" value="1"/>
</dbReference>
<name>A0A0B7K8W3_BIOOC</name>
<gene>
    <name evidence="3" type="ORF">BN869_000007219_1</name>
</gene>
<evidence type="ECO:0000259" key="2">
    <source>
        <dbReference type="PROSITE" id="PS50048"/>
    </source>
</evidence>
<keyword evidence="1" id="KW-0539">Nucleus</keyword>
<organism evidence="3">
    <name type="scientific">Bionectria ochroleuca</name>
    <name type="common">Gliocladium roseum</name>
    <dbReference type="NCBI Taxonomy" id="29856"/>
    <lineage>
        <taxon>Eukaryota</taxon>
        <taxon>Fungi</taxon>
        <taxon>Dikarya</taxon>
        <taxon>Ascomycota</taxon>
        <taxon>Pezizomycotina</taxon>
        <taxon>Sordariomycetes</taxon>
        <taxon>Hypocreomycetidae</taxon>
        <taxon>Hypocreales</taxon>
        <taxon>Bionectriaceae</taxon>
        <taxon>Clonostachys</taxon>
    </lineage>
</organism>
<evidence type="ECO:0000256" key="1">
    <source>
        <dbReference type="ARBA" id="ARBA00023242"/>
    </source>
</evidence>
<dbReference type="GO" id="GO:0008270">
    <property type="term" value="F:zinc ion binding"/>
    <property type="evidence" value="ECO:0007669"/>
    <property type="project" value="InterPro"/>
</dbReference>
<protein>
    <recommendedName>
        <fullName evidence="2">Zn(2)-C6 fungal-type domain-containing protein</fullName>
    </recommendedName>
</protein>
<dbReference type="GO" id="GO:0000981">
    <property type="term" value="F:DNA-binding transcription factor activity, RNA polymerase II-specific"/>
    <property type="evidence" value="ECO:0007669"/>
    <property type="project" value="InterPro"/>
</dbReference>
<dbReference type="Gene3D" id="4.10.240.10">
    <property type="entry name" value="Zn(2)-C6 fungal-type DNA-binding domain"/>
    <property type="match status" value="1"/>
</dbReference>
<dbReference type="InterPro" id="IPR052400">
    <property type="entry name" value="Zn2-C6_fungal_TF"/>
</dbReference>
<dbReference type="CDD" id="cd00067">
    <property type="entry name" value="GAL4"/>
    <property type="match status" value="1"/>
</dbReference>
<dbReference type="PROSITE" id="PS00463">
    <property type="entry name" value="ZN2_CY6_FUNGAL_1"/>
    <property type="match status" value="1"/>
</dbReference>
<dbReference type="PANTHER" id="PTHR47657:SF7">
    <property type="entry name" value="STEROL REGULATORY ELEMENT-BINDING PROTEIN ECM22"/>
    <property type="match status" value="1"/>
</dbReference>